<sequence>MFQTKIRTAIRVFKKEKTFMIINVLGLSLGIWCSLLIALWVQDEYNQDKFHKNGEQIYKVIRNEKVDKQIVSTKFGTAYPIGPALEQEVPEIENIIRYAQPRKGVMQVSDTFIEADIAAVDAGFFNVFSFVLKEGNPKKCLKDVNDIVVSEEFASRYFEEGNSVGKTIKTVINETDFTFTISGVFKKIPQKSSMQFDAVIPVYNYLQFNNESWGNSWLTTYAVVDTNAKVEDVLQKIEKLPARKADVDWFTLSLQPFHEIYLYSKFRNGIATGGRIDYVILFSFIAIFTLLIACFNFINLTTSWSIKRSREIGVKKILGAKRGTLIGQFIFESVIFVTISLVLGILYTQISISWFNEITSKQLEIQYFDFTFYGILLMIGLFTVVCSAIYPAFFLSSFNAVSALKGKISNSINQTMLRKSLVVIQFGISIIMVAGTIVVYFQLDYILNKNLGLDKENVIYMPMDANIYKQAEAFKSELAKFPGIVSVSSSNSDLITPIGNSSDPVWEGKTENEGQLWFSILDVDFGLIEMLNLDITKGRSFSKRLSSDTIHYIINEEAAKLMNIKDPINASLRFWGDENGKIVGVVKDFHFTSLRSPIAPMIIRCRPTNTDMLYIKTLPQKTKESISYLEQLHKRFSSFPFDFHFLDETIEKSYKEEQRVQKIGGIFSALAIFISSMGLFGLASFTANRRAKEIAIRKVLGASSFGVFNMLSKECLKLVLVSSLFSIPFAWYIVNGWIQDFAFRIDIQWWMFAIASIVVLLIALSTVSYQSIRSAKTNPVKSLKTE</sequence>
<comment type="caution">
    <text evidence="9">The sequence shown here is derived from an EMBL/GenBank/DDBJ whole genome shotgun (WGS) entry which is preliminary data.</text>
</comment>
<evidence type="ECO:0000256" key="1">
    <source>
        <dbReference type="ARBA" id="ARBA00004651"/>
    </source>
</evidence>
<evidence type="ECO:0000256" key="3">
    <source>
        <dbReference type="ARBA" id="ARBA00022692"/>
    </source>
</evidence>
<dbReference type="InterPro" id="IPR050250">
    <property type="entry name" value="Macrolide_Exporter_MacB"/>
</dbReference>
<evidence type="ECO:0000259" key="7">
    <source>
        <dbReference type="Pfam" id="PF02687"/>
    </source>
</evidence>
<feature type="domain" description="MacB-like periplasmic core" evidence="8">
    <location>
        <begin position="21"/>
        <end position="239"/>
    </location>
</feature>
<feature type="domain" description="ABC3 transporter permease C-terminal" evidence="7">
    <location>
        <begin position="666"/>
        <end position="779"/>
    </location>
</feature>
<comment type="subcellular location">
    <subcellularLocation>
        <location evidence="1">Cell membrane</location>
        <topology evidence="1">Multi-pass membrane protein</topology>
    </subcellularLocation>
</comment>
<dbReference type="GO" id="GO:0022857">
    <property type="term" value="F:transmembrane transporter activity"/>
    <property type="evidence" value="ECO:0007669"/>
    <property type="project" value="TreeGrafter"/>
</dbReference>
<dbReference type="GO" id="GO:0005886">
    <property type="term" value="C:plasma membrane"/>
    <property type="evidence" value="ECO:0007669"/>
    <property type="project" value="UniProtKB-SubCell"/>
</dbReference>
<feature type="transmembrane region" description="Helical" evidence="6">
    <location>
        <begin position="663"/>
        <end position="687"/>
    </location>
</feature>
<gene>
    <name evidence="9" type="ORF">FHK87_10625</name>
</gene>
<organism evidence="9 10">
    <name type="scientific">Aquimarina algicola</name>
    <dbReference type="NCBI Taxonomy" id="2589995"/>
    <lineage>
        <taxon>Bacteria</taxon>
        <taxon>Pseudomonadati</taxon>
        <taxon>Bacteroidota</taxon>
        <taxon>Flavobacteriia</taxon>
        <taxon>Flavobacteriales</taxon>
        <taxon>Flavobacteriaceae</taxon>
        <taxon>Aquimarina</taxon>
    </lineage>
</organism>
<dbReference type="RefSeq" id="WP_140592656.1">
    <property type="nucleotide sequence ID" value="NZ_VFWZ01000002.1"/>
</dbReference>
<dbReference type="OrthoDB" id="8740261at2"/>
<evidence type="ECO:0000259" key="8">
    <source>
        <dbReference type="Pfam" id="PF12704"/>
    </source>
</evidence>
<keyword evidence="4 6" id="KW-1133">Transmembrane helix</keyword>
<evidence type="ECO:0000256" key="4">
    <source>
        <dbReference type="ARBA" id="ARBA00022989"/>
    </source>
</evidence>
<dbReference type="Pfam" id="PF12704">
    <property type="entry name" value="MacB_PCD"/>
    <property type="match status" value="1"/>
</dbReference>
<dbReference type="PANTHER" id="PTHR30572">
    <property type="entry name" value="MEMBRANE COMPONENT OF TRANSPORTER-RELATED"/>
    <property type="match status" value="1"/>
</dbReference>
<feature type="transmembrane region" description="Helical" evidence="6">
    <location>
        <begin position="421"/>
        <end position="441"/>
    </location>
</feature>
<feature type="transmembrane region" description="Helical" evidence="6">
    <location>
        <begin position="278"/>
        <end position="300"/>
    </location>
</feature>
<dbReference type="Pfam" id="PF02687">
    <property type="entry name" value="FtsX"/>
    <property type="match status" value="2"/>
</dbReference>
<feature type="transmembrane region" description="Helical" evidence="6">
    <location>
        <begin position="325"/>
        <end position="350"/>
    </location>
</feature>
<keyword evidence="2" id="KW-1003">Cell membrane</keyword>
<dbReference type="InterPro" id="IPR003838">
    <property type="entry name" value="ABC3_permease_C"/>
</dbReference>
<feature type="transmembrane region" description="Helical" evidence="6">
    <location>
        <begin position="718"/>
        <end position="738"/>
    </location>
</feature>
<protein>
    <submittedName>
        <fullName evidence="9">FtsX-like permease family protein</fullName>
    </submittedName>
</protein>
<dbReference type="AlphaFoldDB" id="A0A504JAS6"/>
<keyword evidence="5 6" id="KW-0472">Membrane</keyword>
<name>A0A504JAS6_9FLAO</name>
<keyword evidence="10" id="KW-1185">Reference proteome</keyword>
<feature type="transmembrane region" description="Helical" evidence="6">
    <location>
        <begin position="750"/>
        <end position="769"/>
    </location>
</feature>
<dbReference type="PANTHER" id="PTHR30572:SF18">
    <property type="entry name" value="ABC-TYPE MACROLIDE FAMILY EXPORT SYSTEM PERMEASE COMPONENT 2"/>
    <property type="match status" value="1"/>
</dbReference>
<evidence type="ECO:0000313" key="10">
    <source>
        <dbReference type="Proteomes" id="UP000315540"/>
    </source>
</evidence>
<feature type="transmembrane region" description="Helical" evidence="6">
    <location>
        <begin position="370"/>
        <end position="401"/>
    </location>
</feature>
<accession>A0A504JAS6</accession>
<feature type="transmembrane region" description="Helical" evidence="6">
    <location>
        <begin position="21"/>
        <end position="41"/>
    </location>
</feature>
<evidence type="ECO:0000313" key="9">
    <source>
        <dbReference type="EMBL" id="TPN88017.1"/>
    </source>
</evidence>
<proteinExistence type="predicted"/>
<evidence type="ECO:0000256" key="5">
    <source>
        <dbReference type="ARBA" id="ARBA00023136"/>
    </source>
</evidence>
<dbReference type="Proteomes" id="UP000315540">
    <property type="component" value="Unassembled WGS sequence"/>
</dbReference>
<evidence type="ECO:0000256" key="6">
    <source>
        <dbReference type="SAM" id="Phobius"/>
    </source>
</evidence>
<feature type="domain" description="ABC3 transporter permease C-terminal" evidence="7">
    <location>
        <begin position="284"/>
        <end position="397"/>
    </location>
</feature>
<reference evidence="9 10" key="1">
    <citation type="submission" date="2019-06" db="EMBL/GenBank/DDBJ databases">
        <authorList>
            <person name="Meng X."/>
        </authorList>
    </citation>
    <scope>NUCLEOTIDE SEQUENCE [LARGE SCALE GENOMIC DNA]</scope>
    <source>
        <strain evidence="9 10">M625</strain>
    </source>
</reference>
<keyword evidence="3 6" id="KW-0812">Transmembrane</keyword>
<evidence type="ECO:0000256" key="2">
    <source>
        <dbReference type="ARBA" id="ARBA00022475"/>
    </source>
</evidence>
<dbReference type="InterPro" id="IPR025857">
    <property type="entry name" value="MacB_PCD"/>
</dbReference>
<dbReference type="EMBL" id="VFWZ01000002">
    <property type="protein sequence ID" value="TPN88017.1"/>
    <property type="molecule type" value="Genomic_DNA"/>
</dbReference>